<gene>
    <name evidence="2" type="ORF">pC1.3</name>
</gene>
<evidence type="ECO:0000313" key="2">
    <source>
        <dbReference type="EMBL" id="AAZ74648.1"/>
    </source>
</evidence>
<organism evidence="2">
    <name type="scientific">Nocardia sp. C-14-1</name>
    <dbReference type="NCBI Taxonomy" id="312532"/>
    <lineage>
        <taxon>Bacteria</taxon>
        <taxon>Bacillati</taxon>
        <taxon>Actinomycetota</taxon>
        <taxon>Actinomycetes</taxon>
        <taxon>Mycobacteriales</taxon>
        <taxon>Nocardiaceae</taxon>
        <taxon>Nocardia</taxon>
    </lineage>
</organism>
<dbReference type="EMBL" id="DQ140180">
    <property type="protein sequence ID" value="AAZ74648.1"/>
    <property type="molecule type" value="Genomic_DNA"/>
</dbReference>
<sequence length="415" mass="44751">MTADRPTTTEVDFFTWNRHFHGVRKHGAPDERPVKLTPAVARIACVIAAHINNESRNAKIGHRRIADCAQVSTSTVESAVEILEAAGWLLVSRETKTSQQGGKHNGTNRYRLASPVAALQADPPVDNSDDTDRGAPISGAPLPQSAGHPCPNQRGETTNSLRTRTTNQRISVSAADRVDSKVGEKKATSLPATWTPNRTHRKVAENVDVDALAAEFRVTMDGEKRTDWDKAFGAFIKDYLEGRSEVTFAAQADDVDPFAPSTSSVVDLGPDPTAQALDWIAPALWAEGLHPDALTADERAEVVLSHDPGVDPRDVASRIRANRVVSQVAKHVGPLSADEVAHVRGGVAHDYSDVDGLALDIRNARRGKALMIRAGDDPAGKDVGRLAGIWLECAEEDGERLPGDPLDRYRSPIPA</sequence>
<accession>Q2VHY0</accession>
<feature type="region of interest" description="Disordered" evidence="1">
    <location>
        <begin position="120"/>
        <end position="170"/>
    </location>
</feature>
<keyword evidence="2" id="KW-0614">Plasmid</keyword>
<feature type="compositionally biased region" description="Polar residues" evidence="1">
    <location>
        <begin position="154"/>
        <end position="170"/>
    </location>
</feature>
<evidence type="ECO:0000256" key="1">
    <source>
        <dbReference type="SAM" id="MobiDB-lite"/>
    </source>
</evidence>
<proteinExistence type="predicted"/>
<reference evidence="2" key="1">
    <citation type="submission" date="2005-07" db="EMBL/GenBank/DDBJ databases">
        <title>Complete nucleotide sequence of circular plasmid pC1 from Nocardia sp. C-14-1.</title>
        <authorList>
            <person name="Shen M."/>
            <person name="Fang P."/>
            <person name="Xu D."/>
            <person name="Zhang Y."/>
            <person name="Cao W."/>
            <person name="Zhu Y."/>
            <person name="Zhao J."/>
            <person name="Qin Z."/>
        </authorList>
    </citation>
    <scope>NUCLEOTIDE SEQUENCE</scope>
    <source>
        <strain evidence="2">C-14-1</strain>
        <plasmid evidence="2">pC1</plasmid>
    </source>
</reference>
<name>Q2VHY0_9NOCA</name>
<geneLocation type="plasmid" evidence="2">
    <name>pC1</name>
</geneLocation>
<dbReference type="RefSeq" id="WP_012881096.1">
    <property type="nucleotide sequence ID" value="NC_013538.1"/>
</dbReference>
<dbReference type="AlphaFoldDB" id="Q2VHY0"/>
<protein>
    <submittedName>
        <fullName evidence="2">Rep</fullName>
    </submittedName>
</protein>